<name>A0A397HBM7_9GLOM</name>
<evidence type="ECO:0000313" key="2">
    <source>
        <dbReference type="EMBL" id="RHZ58793.1"/>
    </source>
</evidence>
<sequence length="382" mass="44973">MSERKIHKYFDITYSKWNIRDFLIQCDLEPLGQKTACYNRSLETIANYETDPRRGKAQELLNRYKEASFEPSHEVSVGAYTTYEVFLRSRLRTDLTLALLGLENITNFSKIFHSPFWHLNRRTPFLHPNRRTPFLHPNRRTPFLHINNDPDYTPRSDTDESTSDASGYNDDLDCNNEKDSPKIDKVAFCKTHDKLKLSTGKIVDILFKFCKDMDYEHHAHSYIVGFDDEDVKMLFTDEEWNELTKDRIGVPSFPRDIAEELAKYGSKTLKELRIKVMKSFLKEEEEYDVHKHYNQEWIQMTMRTLCNLFENVDTPLVRTQYEDWFTVALFGTCIDFCIRDAQLGTDIKRTDAPSLSSANRKNRHRKANTRKFIGRKIDGICN</sequence>
<accession>A0A397HBM7</accession>
<comment type="caution">
    <text evidence="2">The sequence shown here is derived from an EMBL/GenBank/DDBJ whole genome shotgun (WGS) entry which is preliminary data.</text>
</comment>
<evidence type="ECO:0000313" key="3">
    <source>
        <dbReference type="Proteomes" id="UP000266861"/>
    </source>
</evidence>
<keyword evidence="3" id="KW-1185">Reference proteome</keyword>
<gene>
    <name evidence="2" type="ORF">Glove_368g40</name>
</gene>
<organism evidence="2 3">
    <name type="scientific">Diversispora epigaea</name>
    <dbReference type="NCBI Taxonomy" id="1348612"/>
    <lineage>
        <taxon>Eukaryota</taxon>
        <taxon>Fungi</taxon>
        <taxon>Fungi incertae sedis</taxon>
        <taxon>Mucoromycota</taxon>
        <taxon>Glomeromycotina</taxon>
        <taxon>Glomeromycetes</taxon>
        <taxon>Diversisporales</taxon>
        <taxon>Diversisporaceae</taxon>
        <taxon>Diversispora</taxon>
    </lineage>
</organism>
<dbReference type="AlphaFoldDB" id="A0A397HBM7"/>
<evidence type="ECO:0000256" key="1">
    <source>
        <dbReference type="SAM" id="MobiDB-lite"/>
    </source>
</evidence>
<dbReference type="Proteomes" id="UP000266861">
    <property type="component" value="Unassembled WGS sequence"/>
</dbReference>
<dbReference type="EMBL" id="PQFF01000334">
    <property type="protein sequence ID" value="RHZ58793.1"/>
    <property type="molecule type" value="Genomic_DNA"/>
</dbReference>
<protein>
    <submittedName>
        <fullName evidence="2">Uncharacterized protein</fullName>
    </submittedName>
</protein>
<dbReference type="OrthoDB" id="2443848at2759"/>
<reference evidence="2 3" key="1">
    <citation type="submission" date="2018-08" db="EMBL/GenBank/DDBJ databases">
        <title>Genome and evolution of the arbuscular mycorrhizal fungus Diversispora epigaea (formerly Glomus versiforme) and its bacterial endosymbionts.</title>
        <authorList>
            <person name="Sun X."/>
            <person name="Fei Z."/>
            <person name="Harrison M."/>
        </authorList>
    </citation>
    <scope>NUCLEOTIDE SEQUENCE [LARGE SCALE GENOMIC DNA]</scope>
    <source>
        <strain evidence="2 3">IT104</strain>
    </source>
</reference>
<proteinExistence type="predicted"/>
<feature type="region of interest" description="Disordered" evidence="1">
    <location>
        <begin position="137"/>
        <end position="176"/>
    </location>
</feature>